<feature type="transmembrane region" description="Helical" evidence="1">
    <location>
        <begin position="258"/>
        <end position="277"/>
    </location>
</feature>
<comment type="caution">
    <text evidence="2">The sequence shown here is derived from an EMBL/GenBank/DDBJ whole genome shotgun (WGS) entry which is preliminary data.</text>
</comment>
<reference evidence="3" key="1">
    <citation type="journal article" date="2019" name="Int. J. Syst. Evol. Microbiol.">
        <title>The Global Catalogue of Microorganisms (GCM) 10K type strain sequencing project: providing services to taxonomists for standard genome sequencing and annotation.</title>
        <authorList>
            <consortium name="The Broad Institute Genomics Platform"/>
            <consortium name="The Broad Institute Genome Sequencing Center for Infectious Disease"/>
            <person name="Wu L."/>
            <person name="Ma J."/>
        </authorList>
    </citation>
    <scope>NUCLEOTIDE SEQUENCE [LARGE SCALE GENOMIC DNA]</scope>
    <source>
        <strain evidence="3">CGMCC 1.15922</strain>
    </source>
</reference>
<keyword evidence="1" id="KW-1133">Transmembrane helix</keyword>
<feature type="transmembrane region" description="Helical" evidence="1">
    <location>
        <begin position="88"/>
        <end position="106"/>
    </location>
</feature>
<protein>
    <recommendedName>
        <fullName evidence="4">Mechanosensitive ion channel protein MscS</fullName>
    </recommendedName>
</protein>
<feature type="transmembrane region" description="Helical" evidence="1">
    <location>
        <begin position="149"/>
        <end position="167"/>
    </location>
</feature>
<feature type="transmembrane region" description="Helical" evidence="1">
    <location>
        <begin position="233"/>
        <end position="252"/>
    </location>
</feature>
<accession>A0ABQ3J0W9</accession>
<evidence type="ECO:0000256" key="1">
    <source>
        <dbReference type="SAM" id="Phobius"/>
    </source>
</evidence>
<organism evidence="2 3">
    <name type="scientific">Thalassotalea profundi</name>
    <dbReference type="NCBI Taxonomy" id="2036687"/>
    <lineage>
        <taxon>Bacteria</taxon>
        <taxon>Pseudomonadati</taxon>
        <taxon>Pseudomonadota</taxon>
        <taxon>Gammaproteobacteria</taxon>
        <taxon>Alteromonadales</taxon>
        <taxon>Colwelliaceae</taxon>
        <taxon>Thalassotalea</taxon>
    </lineage>
</organism>
<dbReference type="RefSeq" id="WP_189378948.1">
    <property type="nucleotide sequence ID" value="NZ_BNAH01000012.1"/>
</dbReference>
<keyword evidence="1" id="KW-0472">Membrane</keyword>
<feature type="transmembrane region" description="Helical" evidence="1">
    <location>
        <begin position="345"/>
        <end position="364"/>
    </location>
</feature>
<evidence type="ECO:0000313" key="3">
    <source>
        <dbReference type="Proteomes" id="UP000626370"/>
    </source>
</evidence>
<evidence type="ECO:0000313" key="2">
    <source>
        <dbReference type="EMBL" id="GHE97433.1"/>
    </source>
</evidence>
<dbReference type="EMBL" id="BNAH01000012">
    <property type="protein sequence ID" value="GHE97433.1"/>
    <property type="molecule type" value="Genomic_DNA"/>
</dbReference>
<sequence length="388" mass="44805">MKWKLLWPVLLTFLVPLVVAWFKYPTHLPPGFGEFPPTYGGEVPSFSLSYFLTMLAGVIYIGGLILVPQYFGFKGAPVVPRPKSTVSLPWWFWAGGMVMGFFWWLMWTRVTPFGDLVFWAFTPLWWGFIFFLDGIVYKRNNGASLFSKKPITLLISGLVSILGWAYFEFFDYFVLGNWYYPNAEFMTWSKTILTIEFLITYSTVTPVLFQWYNLLKTFPSMNARYQNGPKMVLKGNTMILIGAVLIGAMVYWPFPLFWAVWIGPFAVMTGILLKYNIWNPFTDIAKGNWTAGVLIGVSSLLNGFFWEMWNYGSMHPSAEPITNPNYWVYNIPYVDVIHIFSEMPLLGYFGYIPFGVLVWQVFIWSGKLFNFKSEILIEPIPNTPNKDG</sequence>
<gene>
    <name evidence="2" type="ORF">GCM10011501_28760</name>
</gene>
<evidence type="ECO:0008006" key="4">
    <source>
        <dbReference type="Google" id="ProtNLM"/>
    </source>
</evidence>
<proteinExistence type="predicted"/>
<feature type="transmembrane region" description="Helical" evidence="1">
    <location>
        <begin position="118"/>
        <end position="137"/>
    </location>
</feature>
<keyword evidence="1" id="KW-0812">Transmembrane</keyword>
<name>A0ABQ3J0W9_9GAMM</name>
<feature type="transmembrane region" description="Helical" evidence="1">
    <location>
        <begin position="44"/>
        <end position="67"/>
    </location>
</feature>
<feature type="transmembrane region" description="Helical" evidence="1">
    <location>
        <begin position="289"/>
        <end position="306"/>
    </location>
</feature>
<feature type="transmembrane region" description="Helical" evidence="1">
    <location>
        <begin position="187"/>
        <end position="212"/>
    </location>
</feature>
<dbReference type="Proteomes" id="UP000626370">
    <property type="component" value="Unassembled WGS sequence"/>
</dbReference>
<keyword evidence="3" id="KW-1185">Reference proteome</keyword>